<proteinExistence type="predicted"/>
<dbReference type="AlphaFoldDB" id="A0A644XYK5"/>
<sequence length="151" mass="17207">MACVSHEIISARAQQALEIHAARRRMPAVVLAPEHKHLVLNRQKPFRYCFQIKIAQRVHNRFARKPVGNRFVILLDDMVVDQLRVGNALLQQFSNVARGIEVPRKHRNQRFLHVMDELRHLLGDSAGGNGNAVGNAFGIERQKAEHVDRAQ</sequence>
<evidence type="ECO:0000313" key="1">
    <source>
        <dbReference type="EMBL" id="MPM19363.1"/>
    </source>
</evidence>
<name>A0A644XYK5_9ZZZZ</name>
<accession>A0A644XYK5</accession>
<comment type="caution">
    <text evidence="1">The sequence shown here is derived from an EMBL/GenBank/DDBJ whole genome shotgun (WGS) entry which is preliminary data.</text>
</comment>
<protein>
    <submittedName>
        <fullName evidence="1">Uncharacterized protein</fullName>
    </submittedName>
</protein>
<dbReference type="EMBL" id="VSSQ01003161">
    <property type="protein sequence ID" value="MPM19363.1"/>
    <property type="molecule type" value="Genomic_DNA"/>
</dbReference>
<organism evidence="1">
    <name type="scientific">bioreactor metagenome</name>
    <dbReference type="NCBI Taxonomy" id="1076179"/>
    <lineage>
        <taxon>unclassified sequences</taxon>
        <taxon>metagenomes</taxon>
        <taxon>ecological metagenomes</taxon>
    </lineage>
</organism>
<reference evidence="1" key="1">
    <citation type="submission" date="2019-08" db="EMBL/GenBank/DDBJ databases">
        <authorList>
            <person name="Kucharzyk K."/>
            <person name="Murdoch R.W."/>
            <person name="Higgins S."/>
            <person name="Loffler F."/>
        </authorList>
    </citation>
    <scope>NUCLEOTIDE SEQUENCE</scope>
</reference>
<gene>
    <name evidence="1" type="ORF">SDC9_65786</name>
</gene>